<dbReference type="GO" id="GO:0006352">
    <property type="term" value="P:DNA-templated transcription initiation"/>
    <property type="evidence" value="ECO:0007669"/>
    <property type="project" value="InterPro"/>
</dbReference>
<evidence type="ECO:0000313" key="6">
    <source>
        <dbReference type="EMBL" id="CUO25188.1"/>
    </source>
</evidence>
<dbReference type="InterPro" id="IPR013325">
    <property type="entry name" value="RNA_pol_sigma_r2"/>
</dbReference>
<evidence type="ECO:0000313" key="14">
    <source>
        <dbReference type="EMBL" id="VUX22158.1"/>
    </source>
</evidence>
<evidence type="ECO:0000313" key="9">
    <source>
        <dbReference type="EMBL" id="RGQ04480.1"/>
    </source>
</evidence>
<dbReference type="PANTHER" id="PTHR43133">
    <property type="entry name" value="RNA POLYMERASE ECF-TYPE SIGMA FACTO"/>
    <property type="match status" value="1"/>
</dbReference>
<dbReference type="Proteomes" id="UP000095413">
    <property type="component" value="Unassembled WGS sequence"/>
</dbReference>
<dbReference type="Pfam" id="PF04542">
    <property type="entry name" value="Sigma70_r2"/>
    <property type="match status" value="1"/>
</dbReference>
<dbReference type="EMBL" id="CZBA01000038">
    <property type="protein sequence ID" value="CUQ07323.1"/>
    <property type="molecule type" value="Genomic_DNA"/>
</dbReference>
<dbReference type="Proteomes" id="UP000283585">
    <property type="component" value="Unassembled WGS sequence"/>
</dbReference>
<evidence type="ECO:0000259" key="5">
    <source>
        <dbReference type="Pfam" id="PF04542"/>
    </source>
</evidence>
<keyword evidence="3" id="KW-0731">Sigma factor</keyword>
<reference evidence="14 23" key="3">
    <citation type="submission" date="2019-07" db="EMBL/GenBank/DDBJ databases">
        <authorList>
            <person name="Hibberd C M."/>
            <person name="Gehrig L. J."/>
            <person name="Chang H.-W."/>
            <person name="Venkatesh S."/>
        </authorList>
    </citation>
    <scope>NUCLEOTIDE SEQUENCE [LARGE SCALE GENOMIC DNA]</scope>
    <source>
        <strain evidence="14">Ruminococcus_obeum_SSTS_Bg7063</strain>
    </source>
</reference>
<evidence type="ECO:0000313" key="18">
    <source>
        <dbReference type="Proteomes" id="UP000265808"/>
    </source>
</evidence>
<evidence type="ECO:0000256" key="3">
    <source>
        <dbReference type="ARBA" id="ARBA00023082"/>
    </source>
</evidence>
<evidence type="ECO:0000313" key="17">
    <source>
        <dbReference type="Proteomes" id="UP000261222"/>
    </source>
</evidence>
<dbReference type="Proteomes" id="UP000261222">
    <property type="component" value="Unassembled WGS sequence"/>
</dbReference>
<evidence type="ECO:0000313" key="7">
    <source>
        <dbReference type="EMBL" id="CUQ07323.1"/>
    </source>
</evidence>
<comment type="similarity">
    <text evidence="1">Belongs to the sigma-70 factor family. ECF subfamily.</text>
</comment>
<dbReference type="RefSeq" id="WP_055057117.1">
    <property type="nucleotide sequence ID" value="NZ_CABHNB010000044.1"/>
</dbReference>
<dbReference type="InterPro" id="IPR039425">
    <property type="entry name" value="RNA_pol_sigma-70-like"/>
</dbReference>
<dbReference type="InterPro" id="IPR014284">
    <property type="entry name" value="RNA_pol_sigma-70_dom"/>
</dbReference>
<dbReference type="SUPFAM" id="SSF88946">
    <property type="entry name" value="Sigma2 domain of RNA polymerase sigma factors"/>
    <property type="match status" value="1"/>
</dbReference>
<dbReference type="EMBL" id="CABHNB010000044">
    <property type="protein sequence ID" value="VUX22158.1"/>
    <property type="molecule type" value="Genomic_DNA"/>
</dbReference>
<sequence>MIIENFDDFYDHYQGFSAYVAFCITEDYELSKDISQEVFLALFKVKEKLDYSRPDKLKALVMKATSNKCMDYYRKASSRQESYTIDDEENAYEPVDEKSNPEARILRMEEEKYQKLVLNRLRKRNPMNYDILVKTKFQELSAAEVASEYGITPNNVNNRNLRSKAWIIEEMEKICRQSHR</sequence>
<evidence type="ECO:0000313" key="21">
    <source>
        <dbReference type="Proteomes" id="UP000284024"/>
    </source>
</evidence>
<keyword evidence="2" id="KW-0805">Transcription regulation</keyword>
<feature type="domain" description="RNA polymerase sigma-70 region 2" evidence="5">
    <location>
        <begin position="9"/>
        <end position="77"/>
    </location>
</feature>
<evidence type="ECO:0000313" key="20">
    <source>
        <dbReference type="Proteomes" id="UP000283585"/>
    </source>
</evidence>
<accession>A0A174DLW6</accession>
<dbReference type="InterPro" id="IPR007627">
    <property type="entry name" value="RNA_pol_sigma70_r2"/>
</dbReference>
<dbReference type="EMBL" id="QRJH01000007">
    <property type="protein sequence ID" value="RHH16948.1"/>
    <property type="molecule type" value="Genomic_DNA"/>
</dbReference>
<dbReference type="OrthoDB" id="2594372at2"/>
<evidence type="ECO:0000256" key="4">
    <source>
        <dbReference type="ARBA" id="ARBA00023163"/>
    </source>
</evidence>
<proteinExistence type="inferred from homology"/>
<dbReference type="Proteomes" id="UP000284267">
    <property type="component" value="Unassembled WGS sequence"/>
</dbReference>
<dbReference type="Proteomes" id="UP000409147">
    <property type="component" value="Unassembled WGS sequence"/>
</dbReference>
<keyword evidence="23" id="KW-1185">Reference proteome</keyword>
<dbReference type="EMBL" id="QSHL01000010">
    <property type="protein sequence ID" value="RHC04596.1"/>
    <property type="molecule type" value="Genomic_DNA"/>
</dbReference>
<dbReference type="EMBL" id="CYZD01000007">
    <property type="protein sequence ID" value="CUO25188.1"/>
    <property type="molecule type" value="Genomic_DNA"/>
</dbReference>
<organism evidence="6 15">
    <name type="scientific">Blautia obeum</name>
    <dbReference type="NCBI Taxonomy" id="40520"/>
    <lineage>
        <taxon>Bacteria</taxon>
        <taxon>Bacillati</taxon>
        <taxon>Bacillota</taxon>
        <taxon>Clostridia</taxon>
        <taxon>Lachnospirales</taxon>
        <taxon>Lachnospiraceae</taxon>
        <taxon>Blautia</taxon>
    </lineage>
</organism>
<dbReference type="SUPFAM" id="SSF88659">
    <property type="entry name" value="Sigma3 and sigma4 domains of RNA polymerase sigma factors"/>
    <property type="match status" value="1"/>
</dbReference>
<evidence type="ECO:0000313" key="13">
    <source>
        <dbReference type="EMBL" id="RHK94197.1"/>
    </source>
</evidence>
<dbReference type="NCBIfam" id="TIGR02937">
    <property type="entry name" value="sigma70-ECF"/>
    <property type="match status" value="1"/>
</dbReference>
<dbReference type="EMBL" id="QROE01000005">
    <property type="protein sequence ID" value="RHK94197.1"/>
    <property type="molecule type" value="Genomic_DNA"/>
</dbReference>
<evidence type="ECO:0000313" key="19">
    <source>
        <dbReference type="Proteomes" id="UP000265828"/>
    </source>
</evidence>
<protein>
    <submittedName>
        <fullName evidence="6">RNA polymerase sigma factor SigX</fullName>
    </submittedName>
    <submittedName>
        <fullName evidence="8">Sigma-70 family RNA polymerase sigma factor</fullName>
    </submittedName>
</protein>
<dbReference type="Proteomes" id="UP000284024">
    <property type="component" value="Unassembled WGS sequence"/>
</dbReference>
<reference evidence="15 16" key="1">
    <citation type="submission" date="2015-09" db="EMBL/GenBank/DDBJ databases">
        <authorList>
            <consortium name="Pathogen Informatics"/>
        </authorList>
    </citation>
    <scope>NUCLEOTIDE SEQUENCE [LARGE SCALE GENOMIC DNA]</scope>
    <source>
        <strain evidence="6 15">2789STDY5608837</strain>
        <strain evidence="7 16">2789STDY5834921</strain>
    </source>
</reference>
<dbReference type="GO" id="GO:0016987">
    <property type="term" value="F:sigma factor activity"/>
    <property type="evidence" value="ECO:0007669"/>
    <property type="project" value="UniProtKB-KW"/>
</dbReference>
<evidence type="ECO:0000313" key="23">
    <source>
        <dbReference type="Proteomes" id="UP000409147"/>
    </source>
</evidence>
<evidence type="ECO:0000313" key="10">
    <source>
        <dbReference type="EMBL" id="RGV62973.1"/>
    </source>
</evidence>
<dbReference type="AlphaFoldDB" id="A0A174DLW6"/>
<evidence type="ECO:0000313" key="11">
    <source>
        <dbReference type="EMBL" id="RHC04596.1"/>
    </source>
</evidence>
<name>A0A174DLW6_9FIRM</name>
<reference evidence="17 18" key="2">
    <citation type="submission" date="2018-08" db="EMBL/GenBank/DDBJ databases">
        <title>A genome reference for cultivated species of the human gut microbiota.</title>
        <authorList>
            <person name="Zou Y."/>
            <person name="Xue W."/>
            <person name="Luo G."/>
        </authorList>
    </citation>
    <scope>NUCLEOTIDE SEQUENCE [LARGE SCALE GENOMIC DNA]</scope>
    <source>
        <strain evidence="10 19">AF14-23</strain>
        <strain evidence="9 20">AF29-2BH</strain>
        <strain evidence="13 22">AF39-4</strain>
        <strain evidence="12 21">AM18-2AC</strain>
        <strain evidence="11 18">AM37-4AC</strain>
        <strain evidence="8 17">OM06-11AA</strain>
    </source>
</reference>
<keyword evidence="4" id="KW-0804">Transcription</keyword>
<dbReference type="EMBL" id="QRSS01000010">
    <property type="protein sequence ID" value="RGQ04480.1"/>
    <property type="molecule type" value="Genomic_DNA"/>
</dbReference>
<dbReference type="Proteomes" id="UP000265828">
    <property type="component" value="Unassembled WGS sequence"/>
</dbReference>
<dbReference type="InterPro" id="IPR013324">
    <property type="entry name" value="RNA_pol_sigma_r3/r4-like"/>
</dbReference>
<dbReference type="Gene3D" id="1.10.1740.10">
    <property type="match status" value="1"/>
</dbReference>
<evidence type="ECO:0000313" key="12">
    <source>
        <dbReference type="EMBL" id="RHH16948.1"/>
    </source>
</evidence>
<evidence type="ECO:0000313" key="22">
    <source>
        <dbReference type="Proteomes" id="UP000284267"/>
    </source>
</evidence>
<dbReference type="PANTHER" id="PTHR43133:SF60">
    <property type="entry name" value="RNA POLYMERASE SIGMA FACTOR SIGV"/>
    <property type="match status" value="1"/>
</dbReference>
<evidence type="ECO:0000313" key="8">
    <source>
        <dbReference type="EMBL" id="RGN04235.1"/>
    </source>
</evidence>
<evidence type="ECO:0000256" key="2">
    <source>
        <dbReference type="ARBA" id="ARBA00023015"/>
    </source>
</evidence>
<dbReference type="EMBL" id="QRZI01000008">
    <property type="protein sequence ID" value="RGV62973.1"/>
    <property type="molecule type" value="Genomic_DNA"/>
</dbReference>
<dbReference type="Proteomes" id="UP000095409">
    <property type="component" value="Unassembled WGS sequence"/>
</dbReference>
<evidence type="ECO:0000256" key="1">
    <source>
        <dbReference type="ARBA" id="ARBA00010641"/>
    </source>
</evidence>
<dbReference type="Proteomes" id="UP000265808">
    <property type="component" value="Unassembled WGS sequence"/>
</dbReference>
<evidence type="ECO:0000313" key="15">
    <source>
        <dbReference type="Proteomes" id="UP000095409"/>
    </source>
</evidence>
<gene>
    <name evidence="13" type="ORF">DW040_10975</name>
    <name evidence="12" type="ORF">DW222_12965</name>
    <name evidence="11" type="ORF">DW859_13120</name>
    <name evidence="10" type="ORF">DWW07_11715</name>
    <name evidence="9" type="ORF">DWZ12_09865</name>
    <name evidence="8" type="ORF">DXB81_09720</name>
    <name evidence="6" type="ORF">ERS852394_01787</name>
    <name evidence="7" type="ORF">ERS852533_03641</name>
    <name evidence="14" type="ORF">ROSSTS7063_03317</name>
</gene>
<evidence type="ECO:0000313" key="16">
    <source>
        <dbReference type="Proteomes" id="UP000095413"/>
    </source>
</evidence>
<dbReference type="EMBL" id="QSUB01000004">
    <property type="protein sequence ID" value="RGN04235.1"/>
    <property type="molecule type" value="Genomic_DNA"/>
</dbReference>